<dbReference type="InterPro" id="IPR007111">
    <property type="entry name" value="NACHT_NTPase"/>
</dbReference>
<dbReference type="PANTHER" id="PTHR10039">
    <property type="entry name" value="AMELOGENIN"/>
    <property type="match status" value="1"/>
</dbReference>
<dbReference type="Pfam" id="PF24883">
    <property type="entry name" value="NPHP3_N"/>
    <property type="match status" value="1"/>
</dbReference>
<evidence type="ECO:0000256" key="1">
    <source>
        <dbReference type="ARBA" id="ARBA00022737"/>
    </source>
</evidence>
<proteinExistence type="predicted"/>
<accession>A0AAN6XWP9</accession>
<dbReference type="PROSITE" id="PS50837">
    <property type="entry name" value="NACHT"/>
    <property type="match status" value="1"/>
</dbReference>
<evidence type="ECO:0000313" key="4">
    <source>
        <dbReference type="EMBL" id="KAK4206945.1"/>
    </source>
</evidence>
<dbReference type="Gene3D" id="3.40.50.300">
    <property type="entry name" value="P-loop containing nucleotide triphosphate hydrolases"/>
    <property type="match status" value="1"/>
</dbReference>
<dbReference type="Proteomes" id="UP001301769">
    <property type="component" value="Unassembled WGS sequence"/>
</dbReference>
<dbReference type="InterPro" id="IPR027417">
    <property type="entry name" value="P-loop_NTPase"/>
</dbReference>
<sequence>MLPEKIAKVPSRVFTYSWNANTFYDASDEPFKSQAETLLRKIHEMRAETKTLGLADYLYCLMFWRSSPGQVLADRSEPSSPQQSILQRTNGILFLGTPLRGSDGVAAAKHRVVVATLLGSTTASDLLLRVLEDKPGDRQELIDAFTTLAMRYQIPLTMFYETETSDITNALKGLSRNVVAGIKRITGIKTEMVLVPRHSACLDGEWTKIPLPVRHVHMNKFRGRRDPNYTAVSNCIKTFLDRLVARKKASTVTEAKLSAIKAQIELMFPDISERYRDIHTTPNDAFAWLSGHRPGSRTVATAANTFNSWLRSEDESSNVFWISGKPGAGKSTFMKYLVESQCIRSAAQSGTLTLFYFFLLVGRPIQRSVEGLLYSLLHQIVVAAIDRKHGIQMLSISDALTGNDMQDAVQKLDSLRESQLEAILLSLLGSLGISRRIHVCIDGLDEFKSDTGPRSILPLINKIKSIPGVRLILSSRPEDEFSNYFKSQPHLRLEDVTADDMFTFADQRLSAGKIERDLRISITEAIVEKAEGIFLWVALVTKTLLADLEAGKPPQSLRDSLEEFPKGMSQLYISIWNRHNKGVAQHQAEAALFFHLLIDSRTILDAIPGLRFRYWLWQTGLSARTLDEDELDHNNVTLFHIAVASDETLARSLLMDGDKVDLNVVLAQCHAVSQALPIRCAGMIDVDIEYRGQAGPDPESRVSFIHRTAHDFFRQTEGGRKILSHVRGLPRPERFRRVVLVSLAKNWAFHSVFNRYGVCYPVFASELHILLTSEGIVKERNTIGELDQLVQLCKRLPRDGNIVHQGLRIRCFLGLDSWILASSHQDQVRLANACMSWRTKSSRSYHELITWLWKYIAPWGYTKVPDNLSAFGPMRISTSQCFAVSLARLAEADGFQQGLGVRVLYTWYRRLQGTAQTRWGDMMYAFAFFSDVSFNNTAFKEEAGHSFLFNRLYPDPHSCYSAKYMILLSFPFESGFRQFEDPLDLKDNDSLARLRIMALGYLSESSNGSQTPSNWRAKAVPLKYWDLLIPMAAEKECRFEQVTKVFKQVLDNPEAKDLGKMQDYLLELGVTYREDGQDKDAAPLGGEQGKKEKRFRFKW</sequence>
<evidence type="ECO:0000259" key="3">
    <source>
        <dbReference type="PROSITE" id="PS50837"/>
    </source>
</evidence>
<gene>
    <name evidence="4" type="ORF">QBC37DRAFT_456891</name>
</gene>
<dbReference type="AlphaFoldDB" id="A0AAN6XWP9"/>
<evidence type="ECO:0000256" key="2">
    <source>
        <dbReference type="SAM" id="MobiDB-lite"/>
    </source>
</evidence>
<dbReference type="PANTHER" id="PTHR10039:SF5">
    <property type="entry name" value="NACHT DOMAIN-CONTAINING PROTEIN"/>
    <property type="match status" value="1"/>
</dbReference>
<organism evidence="4 5">
    <name type="scientific">Rhypophila decipiens</name>
    <dbReference type="NCBI Taxonomy" id="261697"/>
    <lineage>
        <taxon>Eukaryota</taxon>
        <taxon>Fungi</taxon>
        <taxon>Dikarya</taxon>
        <taxon>Ascomycota</taxon>
        <taxon>Pezizomycotina</taxon>
        <taxon>Sordariomycetes</taxon>
        <taxon>Sordariomycetidae</taxon>
        <taxon>Sordariales</taxon>
        <taxon>Naviculisporaceae</taxon>
        <taxon>Rhypophila</taxon>
    </lineage>
</organism>
<dbReference type="InterPro" id="IPR056884">
    <property type="entry name" value="NPHP3-like_N"/>
</dbReference>
<feature type="domain" description="NACHT" evidence="3">
    <location>
        <begin position="318"/>
        <end position="477"/>
    </location>
</feature>
<dbReference type="InterPro" id="IPR056693">
    <property type="entry name" value="DUF7791"/>
</dbReference>
<name>A0AAN6XWP9_9PEZI</name>
<feature type="region of interest" description="Disordered" evidence="2">
    <location>
        <begin position="1076"/>
        <end position="1099"/>
    </location>
</feature>
<evidence type="ECO:0000313" key="5">
    <source>
        <dbReference type="Proteomes" id="UP001301769"/>
    </source>
</evidence>
<reference evidence="4" key="1">
    <citation type="journal article" date="2023" name="Mol. Phylogenet. Evol.">
        <title>Genome-scale phylogeny and comparative genomics of the fungal order Sordariales.</title>
        <authorList>
            <person name="Hensen N."/>
            <person name="Bonometti L."/>
            <person name="Westerberg I."/>
            <person name="Brannstrom I.O."/>
            <person name="Guillou S."/>
            <person name="Cros-Aarteil S."/>
            <person name="Calhoun S."/>
            <person name="Haridas S."/>
            <person name="Kuo A."/>
            <person name="Mondo S."/>
            <person name="Pangilinan J."/>
            <person name="Riley R."/>
            <person name="LaButti K."/>
            <person name="Andreopoulos B."/>
            <person name="Lipzen A."/>
            <person name="Chen C."/>
            <person name="Yan M."/>
            <person name="Daum C."/>
            <person name="Ng V."/>
            <person name="Clum A."/>
            <person name="Steindorff A."/>
            <person name="Ohm R.A."/>
            <person name="Martin F."/>
            <person name="Silar P."/>
            <person name="Natvig D.O."/>
            <person name="Lalanne C."/>
            <person name="Gautier V."/>
            <person name="Ament-Velasquez S.L."/>
            <person name="Kruys A."/>
            <person name="Hutchinson M.I."/>
            <person name="Powell A.J."/>
            <person name="Barry K."/>
            <person name="Miller A.N."/>
            <person name="Grigoriev I.V."/>
            <person name="Debuchy R."/>
            <person name="Gladieux P."/>
            <person name="Hiltunen Thoren M."/>
            <person name="Johannesson H."/>
        </authorList>
    </citation>
    <scope>NUCLEOTIDE SEQUENCE</scope>
    <source>
        <strain evidence="4">PSN293</strain>
    </source>
</reference>
<reference evidence="4" key="2">
    <citation type="submission" date="2023-05" db="EMBL/GenBank/DDBJ databases">
        <authorList>
            <consortium name="Lawrence Berkeley National Laboratory"/>
            <person name="Steindorff A."/>
            <person name="Hensen N."/>
            <person name="Bonometti L."/>
            <person name="Westerberg I."/>
            <person name="Brannstrom I.O."/>
            <person name="Guillou S."/>
            <person name="Cros-Aarteil S."/>
            <person name="Calhoun S."/>
            <person name="Haridas S."/>
            <person name="Kuo A."/>
            <person name="Mondo S."/>
            <person name="Pangilinan J."/>
            <person name="Riley R."/>
            <person name="Labutti K."/>
            <person name="Andreopoulos B."/>
            <person name="Lipzen A."/>
            <person name="Chen C."/>
            <person name="Yanf M."/>
            <person name="Daum C."/>
            <person name="Ng V."/>
            <person name="Clum A."/>
            <person name="Ohm R."/>
            <person name="Martin F."/>
            <person name="Silar P."/>
            <person name="Natvig D."/>
            <person name="Lalanne C."/>
            <person name="Gautier V."/>
            <person name="Ament-Velasquez S.L."/>
            <person name="Kruys A."/>
            <person name="Hutchinson M.I."/>
            <person name="Powell A.J."/>
            <person name="Barry K."/>
            <person name="Miller A.N."/>
            <person name="Grigoriev I.V."/>
            <person name="Debuchy R."/>
            <person name="Gladieux P."/>
            <person name="Thoren M.H."/>
            <person name="Johannesson H."/>
        </authorList>
    </citation>
    <scope>NUCLEOTIDE SEQUENCE</scope>
    <source>
        <strain evidence="4">PSN293</strain>
    </source>
</reference>
<keyword evidence="5" id="KW-1185">Reference proteome</keyword>
<protein>
    <recommendedName>
        <fullName evidence="3">NACHT domain-containing protein</fullName>
    </recommendedName>
</protein>
<dbReference type="EMBL" id="MU858335">
    <property type="protein sequence ID" value="KAK4206945.1"/>
    <property type="molecule type" value="Genomic_DNA"/>
</dbReference>
<keyword evidence="1" id="KW-0677">Repeat</keyword>
<dbReference type="SUPFAM" id="SSF52540">
    <property type="entry name" value="P-loop containing nucleoside triphosphate hydrolases"/>
    <property type="match status" value="1"/>
</dbReference>
<dbReference type="Pfam" id="PF25053">
    <property type="entry name" value="DUF7791"/>
    <property type="match status" value="1"/>
</dbReference>
<comment type="caution">
    <text evidence="4">The sequence shown here is derived from an EMBL/GenBank/DDBJ whole genome shotgun (WGS) entry which is preliminary data.</text>
</comment>